<proteinExistence type="predicted"/>
<feature type="compositionally biased region" description="Low complexity" evidence="1">
    <location>
        <begin position="390"/>
        <end position="410"/>
    </location>
</feature>
<feature type="compositionally biased region" description="Basic and acidic residues" evidence="1">
    <location>
        <begin position="287"/>
        <end position="305"/>
    </location>
</feature>
<comment type="caution">
    <text evidence="2">The sequence shown here is derived from an EMBL/GenBank/DDBJ whole genome shotgun (WGS) entry which is preliminary data.</text>
</comment>
<feature type="compositionally biased region" description="Low complexity" evidence="1">
    <location>
        <begin position="735"/>
        <end position="780"/>
    </location>
</feature>
<keyword evidence="3" id="KW-1185">Reference proteome</keyword>
<feature type="compositionally biased region" description="Basic and acidic residues" evidence="1">
    <location>
        <begin position="118"/>
        <end position="142"/>
    </location>
</feature>
<evidence type="ECO:0000313" key="2">
    <source>
        <dbReference type="EMBL" id="KAK7607561.1"/>
    </source>
</evidence>
<feature type="region of interest" description="Disordered" evidence="1">
    <location>
        <begin position="219"/>
        <end position="821"/>
    </location>
</feature>
<dbReference type="EMBL" id="JBBPBF010000035">
    <property type="protein sequence ID" value="KAK7607561.1"/>
    <property type="molecule type" value="Genomic_DNA"/>
</dbReference>
<protein>
    <submittedName>
        <fullName evidence="2">Uncharacterized protein</fullName>
    </submittedName>
</protein>
<evidence type="ECO:0000256" key="1">
    <source>
        <dbReference type="SAM" id="MobiDB-lite"/>
    </source>
</evidence>
<organism evidence="2 3">
    <name type="scientific">Phyllosticta paracitricarpa</name>
    <dbReference type="NCBI Taxonomy" id="2016321"/>
    <lineage>
        <taxon>Eukaryota</taxon>
        <taxon>Fungi</taxon>
        <taxon>Dikarya</taxon>
        <taxon>Ascomycota</taxon>
        <taxon>Pezizomycotina</taxon>
        <taxon>Dothideomycetes</taxon>
        <taxon>Dothideomycetes incertae sedis</taxon>
        <taxon>Botryosphaeriales</taxon>
        <taxon>Phyllostictaceae</taxon>
        <taxon>Phyllosticta</taxon>
    </lineage>
</organism>
<feature type="compositionally biased region" description="Low complexity" evidence="1">
    <location>
        <begin position="504"/>
        <end position="522"/>
    </location>
</feature>
<sequence length="821" mass="85855">MSSPAPSGGAGGVRSLRAMFEKSNPPDSPEAGSRGRSFSPSGSVRSRESSARNGSRVRASFISVEGIDPIARMAQMTQSTMSPTSHPGEFEGPQDIPANDAHPEGSTAAHRRGSMSLDPKRDSNVLEEVRQSVTQEARERRTSLQVDEVVPEQAVAPSTLNTPFPEIKEDEAMGNFVDNADNKLQDPELSNTPGPKQEATQENADKAVADAAKNLRKVELAVHENPRTESDTAVDDKPASMARNAQAKSEPAALIDLSEDSTDKSAAAEPAMNNKITAPKPLEAEDVQTKRQAESTSAPEEKPEPMVDLAEAKGTPVENNDEVAVEESAPPAVEETIEPPAEEEVDAVPVQETSSGGSAPEHEEPAPQEKPAESVPDSPKKSPTPVPTETPASSITSPKSTSSKTAAAPAEQPTKKTSRQSLQSTTSSTTTGPKPRSTSRPAAEKKPSQAAGTAKPRPKSPTRPAKVPSRLMQPTAASATKREDDKKATSSTTARKPAITAPRAPAVASKTTTAAAAKKPATSRPPPASSSSTKRPESQTSRASVGGKAPDDFLARMMRPTAASASKTHDKTEVKSPPRRNPVPKPKQANGEASKVKRKVVEGAEKAKDKAAAVVGKKEPETSAKLEPSAPIDDKAEPDAPADSGAAEGSETPVPNHSEDSTSMTQTPAGLEGGVIRSKSSTSHGQLPLQLQDRHCNCCSNHGGSNKVPPPAVAAPTRHSLPLRSTTPSRPYRASSSLEPTSSPSSTTTTPRTNTTTATSVTSGSTFPDSDSSTISSIDSVMLGRHTQTIQNLQSSGSGGGDSQQRKSGRISNLISMFEGR</sequence>
<feature type="compositionally biased region" description="Low complexity" evidence="1">
    <location>
        <begin position="419"/>
        <end position="441"/>
    </location>
</feature>
<accession>A0ABR1MXA2</accession>
<feature type="compositionally biased region" description="Low complexity" evidence="1">
    <location>
        <begin position="32"/>
        <end position="44"/>
    </location>
</feature>
<feature type="compositionally biased region" description="Basic and acidic residues" evidence="1">
    <location>
        <begin position="219"/>
        <end position="238"/>
    </location>
</feature>
<feature type="region of interest" description="Disordered" evidence="1">
    <location>
        <begin position="1"/>
        <end position="206"/>
    </location>
</feature>
<reference evidence="2 3" key="1">
    <citation type="submission" date="2024-04" db="EMBL/GenBank/DDBJ databases">
        <title>Phyllosticta paracitricarpa is synonymous to the EU quarantine fungus P. citricarpa based on phylogenomic analyses.</title>
        <authorList>
            <consortium name="Lawrence Berkeley National Laboratory"/>
            <person name="Van ingen-buijs V.A."/>
            <person name="Van westerhoven A.C."/>
            <person name="Haridas S."/>
            <person name="Skiadas P."/>
            <person name="Martin F."/>
            <person name="Groenewald J.Z."/>
            <person name="Crous P.W."/>
            <person name="Seidl M.F."/>
        </authorList>
    </citation>
    <scope>NUCLEOTIDE SEQUENCE [LARGE SCALE GENOMIC DNA]</scope>
    <source>
        <strain evidence="2 3">CBS 141358</strain>
    </source>
</reference>
<feature type="compositionally biased region" description="Polar residues" evidence="1">
    <location>
        <begin position="188"/>
        <end position="202"/>
    </location>
</feature>
<gene>
    <name evidence="2" type="ORF">JOL62DRAFT_264573</name>
</gene>
<evidence type="ECO:0000313" key="3">
    <source>
        <dbReference type="Proteomes" id="UP001367316"/>
    </source>
</evidence>
<feature type="compositionally biased region" description="Acidic residues" evidence="1">
    <location>
        <begin position="335"/>
        <end position="346"/>
    </location>
</feature>
<feature type="compositionally biased region" description="Basic and acidic residues" evidence="1">
    <location>
        <begin position="567"/>
        <end position="576"/>
    </location>
</feature>
<dbReference type="Proteomes" id="UP001367316">
    <property type="component" value="Unassembled WGS sequence"/>
</dbReference>
<feature type="compositionally biased region" description="Basic and acidic residues" evidence="1">
    <location>
        <begin position="360"/>
        <end position="372"/>
    </location>
</feature>
<feature type="compositionally biased region" description="Basic and acidic residues" evidence="1">
    <location>
        <begin position="599"/>
        <end position="624"/>
    </location>
</feature>
<feature type="compositionally biased region" description="Polar residues" evidence="1">
    <location>
        <begin position="75"/>
        <end position="85"/>
    </location>
</feature>
<name>A0ABR1MXA2_9PEZI</name>